<dbReference type="EMBL" id="CP060731">
    <property type="protein sequence ID" value="QNN79248.1"/>
    <property type="molecule type" value="Genomic_DNA"/>
</dbReference>
<dbReference type="AlphaFoldDB" id="A0A7G9TGM3"/>
<dbReference type="InterPro" id="IPR025311">
    <property type="entry name" value="DUF4166"/>
</dbReference>
<feature type="domain" description="DUF4166" evidence="1">
    <location>
        <begin position="20"/>
        <end position="174"/>
    </location>
</feature>
<sequence>MDAAVSPLFAALLGPAFATLPEPVRALHVAQGLKRYVGKVQVERGSGLLSRLVAAVTHLPPADAGPLCVEIDASPDHERWIRYIGGRAMPSRLWREGDVLCERLGVARFGFRLEVVDEAIVWRVVRVGVFGVSLPPRWFTGVGARESADGERYAFDVWASLPLVGLLVHYAGWLDVRNE</sequence>
<proteinExistence type="predicted"/>
<name>A0A7G9TGM3_PSEMX</name>
<dbReference type="GeneID" id="81470816"/>
<evidence type="ECO:0000259" key="1">
    <source>
        <dbReference type="Pfam" id="PF13761"/>
    </source>
</evidence>
<dbReference type="Pfam" id="PF13761">
    <property type="entry name" value="DUF4166"/>
    <property type="match status" value="1"/>
</dbReference>
<dbReference type="Proteomes" id="UP000515838">
    <property type="component" value="Chromosome"/>
</dbReference>
<evidence type="ECO:0000313" key="2">
    <source>
        <dbReference type="EMBL" id="QNN79248.1"/>
    </source>
</evidence>
<protein>
    <submittedName>
        <fullName evidence="2">DUF4166 domain-containing protein</fullName>
    </submittedName>
</protein>
<dbReference type="RefSeq" id="WP_187574413.1">
    <property type="nucleotide sequence ID" value="NZ_CP060731.1"/>
</dbReference>
<reference evidence="2 3" key="1">
    <citation type="submission" date="2020-08" db="EMBL/GenBank/DDBJ databases">
        <title>Streptomycin Non-resistant strain, P. mexicana.</title>
        <authorList>
            <person name="Ganesh-Kumar S."/>
            <person name="Zhe T."/>
            <person name="Yu Z."/>
            <person name="Min Y."/>
        </authorList>
    </citation>
    <scope>NUCLEOTIDE SEQUENCE [LARGE SCALE GENOMIC DNA]</scope>
    <source>
        <strain evidence="2 3">GTZY2</strain>
    </source>
</reference>
<evidence type="ECO:0000313" key="3">
    <source>
        <dbReference type="Proteomes" id="UP000515838"/>
    </source>
</evidence>
<gene>
    <name evidence="2" type="ORF">IAE60_07545</name>
</gene>
<accession>A0A7G9TGM3</accession>
<organism evidence="2 3">
    <name type="scientific">Pseudoxanthomonas mexicana</name>
    <dbReference type="NCBI Taxonomy" id="128785"/>
    <lineage>
        <taxon>Bacteria</taxon>
        <taxon>Pseudomonadati</taxon>
        <taxon>Pseudomonadota</taxon>
        <taxon>Gammaproteobacteria</taxon>
        <taxon>Lysobacterales</taxon>
        <taxon>Lysobacteraceae</taxon>
        <taxon>Pseudoxanthomonas</taxon>
    </lineage>
</organism>